<gene>
    <name evidence="1" type="ORF">M513_12664</name>
    <name evidence="2" type="ORF">M514_12664</name>
</gene>
<proteinExistence type="predicted"/>
<protein>
    <submittedName>
        <fullName evidence="2">Uncharacterized protein</fullName>
    </submittedName>
</protein>
<dbReference type="Proteomes" id="UP000030764">
    <property type="component" value="Unassembled WGS sequence"/>
</dbReference>
<evidence type="ECO:0000313" key="2">
    <source>
        <dbReference type="EMBL" id="KFD60609.1"/>
    </source>
</evidence>
<dbReference type="EMBL" id="KL367658">
    <property type="protein sequence ID" value="KFD60609.1"/>
    <property type="molecule type" value="Genomic_DNA"/>
</dbReference>
<evidence type="ECO:0000313" key="3">
    <source>
        <dbReference type="Proteomes" id="UP000030764"/>
    </source>
</evidence>
<organism evidence="2">
    <name type="scientific">Trichuris suis</name>
    <name type="common">pig whipworm</name>
    <dbReference type="NCBI Taxonomy" id="68888"/>
    <lineage>
        <taxon>Eukaryota</taxon>
        <taxon>Metazoa</taxon>
        <taxon>Ecdysozoa</taxon>
        <taxon>Nematoda</taxon>
        <taxon>Enoplea</taxon>
        <taxon>Dorylaimia</taxon>
        <taxon>Trichinellida</taxon>
        <taxon>Trichuridae</taxon>
        <taxon>Trichuris</taxon>
    </lineage>
</organism>
<name>A0A085MTR3_9BILA</name>
<sequence>MLVRPMLINDVGDLYNTKYEMLSTAVVLKTDLSDHEGPKFFLLLKSKKGHLQEEDKCEI</sequence>
<evidence type="ECO:0000313" key="1">
    <source>
        <dbReference type="EMBL" id="KFD46463.1"/>
    </source>
</evidence>
<dbReference type="EMBL" id="KL363370">
    <property type="protein sequence ID" value="KFD46463.1"/>
    <property type="molecule type" value="Genomic_DNA"/>
</dbReference>
<keyword evidence="3" id="KW-1185">Reference proteome</keyword>
<dbReference type="AlphaFoldDB" id="A0A085MTR3"/>
<reference evidence="2 3" key="1">
    <citation type="journal article" date="2014" name="Nat. Genet.">
        <title>Genome and transcriptome of the porcine whipworm Trichuris suis.</title>
        <authorList>
            <person name="Jex A.R."/>
            <person name="Nejsum P."/>
            <person name="Schwarz E.M."/>
            <person name="Hu L."/>
            <person name="Young N.D."/>
            <person name="Hall R.S."/>
            <person name="Korhonen P.K."/>
            <person name="Liao S."/>
            <person name="Thamsborg S."/>
            <person name="Xia J."/>
            <person name="Xu P."/>
            <person name="Wang S."/>
            <person name="Scheerlinck J.P."/>
            <person name="Hofmann A."/>
            <person name="Sternberg P.W."/>
            <person name="Wang J."/>
            <person name="Gasser R.B."/>
        </authorList>
    </citation>
    <scope>NUCLEOTIDE SEQUENCE [LARGE SCALE GENOMIC DNA]</scope>
    <source>
        <strain evidence="2">DCEP-RM93F</strain>
        <strain evidence="1">DCEP-RM93M</strain>
    </source>
</reference>
<accession>A0A085MTR3</accession>
<dbReference type="Proteomes" id="UP000030758">
    <property type="component" value="Unassembled WGS sequence"/>
</dbReference>